<organism evidence="3 4">
    <name type="scientific">Metschnikowia aff. pulcherrima</name>
    <dbReference type="NCBI Taxonomy" id="2163413"/>
    <lineage>
        <taxon>Eukaryota</taxon>
        <taxon>Fungi</taxon>
        <taxon>Dikarya</taxon>
        <taxon>Ascomycota</taxon>
        <taxon>Saccharomycotina</taxon>
        <taxon>Pichiomycetes</taxon>
        <taxon>Metschnikowiaceae</taxon>
        <taxon>Metschnikowia</taxon>
    </lineage>
</organism>
<feature type="signal peptide" evidence="2">
    <location>
        <begin position="1"/>
        <end position="17"/>
    </location>
</feature>
<keyword evidence="2" id="KW-0732">Signal</keyword>
<protein>
    <submittedName>
        <fullName evidence="3">Uncharacterized protein</fullName>
    </submittedName>
</protein>
<reference evidence="4" key="1">
    <citation type="submission" date="2019-03" db="EMBL/GenBank/DDBJ databases">
        <title>Snf2 controls pulcherriminic acid biosynthesis and connects pigmentation and antifungal activity of the yeast Metschnikowia pulcherrima.</title>
        <authorList>
            <person name="Gore-Lloyd D."/>
            <person name="Sumann I."/>
            <person name="Brachmann A.O."/>
            <person name="Schneeberger K."/>
            <person name="Ortiz-Merino R.A."/>
            <person name="Moreno-Beltran M."/>
            <person name="Schlaefli M."/>
            <person name="Kirner P."/>
            <person name="Santos Kron A."/>
            <person name="Wolfe K.H."/>
            <person name="Piel J."/>
            <person name="Ahrens C.H."/>
            <person name="Henk D."/>
            <person name="Freimoser F.M."/>
        </authorList>
    </citation>
    <scope>NUCLEOTIDE SEQUENCE [LARGE SCALE GENOMIC DNA]</scope>
    <source>
        <strain evidence="4">APC 1.2</strain>
    </source>
</reference>
<sequence>MRFTLTAIIALAPLVAAKDVYEWIDEFSNITSTDSSAFSLWRQGYESAYKTWVASYFDEYGSLGYASAEIASIESSVFANADAEATQDYSYFYDAFNAIDTGYDLATETGDAYFTLDYSDFVTASDGYYFDSDYYDDLSLPSGFATQTGNLTVVFATPTALSGSNVTSGASASKTGSSSIAKSSSESSEASENVSSAASSPTSSGSSGSPGSSSAGLSSSAMGGHQAPMLIGAALAGISVLLL</sequence>
<name>A0A4P6XKU8_9ASCO</name>
<evidence type="ECO:0000313" key="3">
    <source>
        <dbReference type="EMBL" id="QBM87135.1"/>
    </source>
</evidence>
<dbReference type="EMBL" id="CP034457">
    <property type="protein sequence ID" value="QBM87135.1"/>
    <property type="molecule type" value="Genomic_DNA"/>
</dbReference>
<evidence type="ECO:0000256" key="1">
    <source>
        <dbReference type="SAM" id="MobiDB-lite"/>
    </source>
</evidence>
<accession>A0A4P6XKU8</accession>
<feature type="chain" id="PRO_5020943540" evidence="2">
    <location>
        <begin position="18"/>
        <end position="243"/>
    </location>
</feature>
<keyword evidence="4" id="KW-1185">Reference proteome</keyword>
<evidence type="ECO:0000313" key="4">
    <source>
        <dbReference type="Proteomes" id="UP000292447"/>
    </source>
</evidence>
<feature type="region of interest" description="Disordered" evidence="1">
    <location>
        <begin position="163"/>
        <end position="220"/>
    </location>
</feature>
<feature type="compositionally biased region" description="Low complexity" evidence="1">
    <location>
        <begin position="168"/>
        <end position="220"/>
    </location>
</feature>
<dbReference type="Proteomes" id="UP000292447">
    <property type="component" value="Chromosome II"/>
</dbReference>
<proteinExistence type="predicted"/>
<dbReference type="AlphaFoldDB" id="A0A4P6XKU8"/>
<gene>
    <name evidence="3" type="ORF">METSCH_B03340</name>
</gene>
<evidence type="ECO:0000256" key="2">
    <source>
        <dbReference type="SAM" id="SignalP"/>
    </source>
</evidence>